<dbReference type="EMBL" id="JROO01000028">
    <property type="protein sequence ID" value="KIH98188.1"/>
    <property type="molecule type" value="Genomic_DNA"/>
</dbReference>
<keyword evidence="1" id="KW-1133">Transmembrane helix</keyword>
<dbReference type="OrthoDB" id="3423859at2"/>
<evidence type="ECO:0000313" key="3">
    <source>
        <dbReference type="Proteomes" id="UP000031675"/>
    </source>
</evidence>
<feature type="transmembrane region" description="Helical" evidence="1">
    <location>
        <begin position="94"/>
        <end position="113"/>
    </location>
</feature>
<dbReference type="AlphaFoldDB" id="A0A0C2G4J5"/>
<evidence type="ECO:0000313" key="2">
    <source>
        <dbReference type="EMBL" id="KIH98188.1"/>
    </source>
</evidence>
<feature type="transmembrane region" description="Helical" evidence="1">
    <location>
        <begin position="34"/>
        <end position="50"/>
    </location>
</feature>
<protein>
    <submittedName>
        <fullName evidence="2">Uncharacterized protein</fullName>
    </submittedName>
</protein>
<evidence type="ECO:0000256" key="1">
    <source>
        <dbReference type="SAM" id="Phobius"/>
    </source>
</evidence>
<comment type="caution">
    <text evidence="2">The sequence shown here is derived from an EMBL/GenBank/DDBJ whole genome shotgun (WGS) entry which is preliminary data.</text>
</comment>
<proteinExistence type="predicted"/>
<dbReference type="RefSeq" id="WP_040274173.1">
    <property type="nucleotide sequence ID" value="NZ_JROO01000028.1"/>
</dbReference>
<keyword evidence="3" id="KW-1185">Reference proteome</keyword>
<name>A0A0C2G4J5_9ACTN</name>
<reference evidence="3" key="1">
    <citation type="journal article" date="2015" name="Chem. Biol.">
        <title>Structure, bioactivity, and resistance mechanism of streptomonomicin, an unusual lasso Peptide from an understudied halophilic actinomycete.</title>
        <authorList>
            <person name="Metelev M."/>
            <person name="Tietz J.I."/>
            <person name="Melby J.O."/>
            <person name="Blair P.M."/>
            <person name="Zhu L."/>
            <person name="Livnat I."/>
            <person name="Severinov K."/>
            <person name="Mitchell D.A."/>
        </authorList>
    </citation>
    <scope>NUCLEOTIDE SEQUENCE [LARGE SCALE GENOMIC DNA]</scope>
    <source>
        <strain evidence="3">YIM 90003</strain>
    </source>
</reference>
<keyword evidence="1" id="KW-0812">Transmembrane</keyword>
<dbReference type="Proteomes" id="UP000031675">
    <property type="component" value="Unassembled WGS sequence"/>
</dbReference>
<sequence length="213" mass="22408">MSAAEEGSVAKLIEIAHPPTPRQRLASWASRPPGRLYIPACTLIALVLLYEDSVPGGHLAAFVLGMGGGAFLAAMGALRLGIAVSIARPMIARYWLRWITAPLIAAAAIVLSVTDVPLQARLDTSAEALRAAGDTARPATTAPDETWAGLYPLSSVAVTGDGVTRFTVQGAGLLNPSGLAYSSEPLPTDVFVKGHGGTVYEHIRGPWYSWTEY</sequence>
<feature type="transmembrane region" description="Helical" evidence="1">
    <location>
        <begin position="56"/>
        <end position="82"/>
    </location>
</feature>
<accession>A0A0C2G4J5</accession>
<gene>
    <name evidence="2" type="ORF">LP52_14795</name>
</gene>
<keyword evidence="1" id="KW-0472">Membrane</keyword>
<organism evidence="2 3">
    <name type="scientific">Streptomonospora alba</name>
    <dbReference type="NCBI Taxonomy" id="183763"/>
    <lineage>
        <taxon>Bacteria</taxon>
        <taxon>Bacillati</taxon>
        <taxon>Actinomycetota</taxon>
        <taxon>Actinomycetes</taxon>
        <taxon>Streptosporangiales</taxon>
        <taxon>Nocardiopsidaceae</taxon>
        <taxon>Streptomonospora</taxon>
    </lineage>
</organism>